<dbReference type="GO" id="GO:0022904">
    <property type="term" value="P:respiratory electron transport chain"/>
    <property type="evidence" value="ECO:0007669"/>
    <property type="project" value="InterPro"/>
</dbReference>
<evidence type="ECO:0000256" key="13">
    <source>
        <dbReference type="SAM" id="Phobius"/>
    </source>
</evidence>
<reference evidence="15 16" key="1">
    <citation type="journal article" date="2018" name="Nat. Biotechnol.">
        <title>A standardized bacterial taxonomy based on genome phylogeny substantially revises the tree of life.</title>
        <authorList>
            <person name="Parks D.H."/>
            <person name="Chuvochina M."/>
            <person name="Waite D.W."/>
            <person name="Rinke C."/>
            <person name="Skarshewski A."/>
            <person name="Chaumeil P.A."/>
            <person name="Hugenholtz P."/>
        </authorList>
    </citation>
    <scope>NUCLEOTIDE SEQUENCE [LARGE SCALE GENOMIC DNA]</scope>
    <source>
        <strain evidence="15">UBA9169</strain>
    </source>
</reference>
<evidence type="ECO:0000256" key="2">
    <source>
        <dbReference type="ARBA" id="ARBA00004651"/>
    </source>
</evidence>
<evidence type="ECO:0000256" key="4">
    <source>
        <dbReference type="ARBA" id="ARBA00022475"/>
    </source>
</evidence>
<dbReference type="Proteomes" id="UP000264719">
    <property type="component" value="Unassembled WGS sequence"/>
</dbReference>
<keyword evidence="3" id="KW-0813">Transport</keyword>
<dbReference type="InterPro" id="IPR052168">
    <property type="entry name" value="Cytochrome_b561_oxidase"/>
</dbReference>
<keyword evidence="9 13" id="KW-1133">Transmembrane helix</keyword>
<dbReference type="InterPro" id="IPR007372">
    <property type="entry name" value="Lipid/polyisoprenoid-bd_YceI"/>
</dbReference>
<gene>
    <name evidence="15" type="ORF">DCS45_02475</name>
</gene>
<dbReference type="GO" id="GO:0020037">
    <property type="term" value="F:heme binding"/>
    <property type="evidence" value="ECO:0007669"/>
    <property type="project" value="TreeGrafter"/>
</dbReference>
<dbReference type="Gene3D" id="2.40.128.110">
    <property type="entry name" value="Lipid/polyisoprenoid-binding, YceI-like"/>
    <property type="match status" value="1"/>
</dbReference>
<keyword evidence="5" id="KW-0349">Heme</keyword>
<evidence type="ECO:0000256" key="7">
    <source>
        <dbReference type="ARBA" id="ARBA00022723"/>
    </source>
</evidence>
<dbReference type="InterPro" id="IPR016174">
    <property type="entry name" value="Di-haem_cyt_TM"/>
</dbReference>
<evidence type="ECO:0000256" key="11">
    <source>
        <dbReference type="ARBA" id="ARBA00023136"/>
    </source>
</evidence>
<dbReference type="RefSeq" id="WP_339854473.1">
    <property type="nucleotide sequence ID" value="NZ_CAXAXR010000010.1"/>
</dbReference>
<sequence>MSTSNTAASYGSVAKTFHWLTALLILSNIGFGLVASWQAEAVQAAGAQPSAADLARAAWLFSTHKTLGVTIFFVALARILWAVTQPKPGLLNGDHGAEAILAELVHWLLYGSLVLVPLTGWIDHAATTGFAPIWWPFGQGLPFVPKDPHVAELFATLHYILQWVLIGAIALHVMGALKHHVIDKDATLRRMLPGNTRGEPTAKQPGHALPILGALAVWAVALLGANQLGWFPSTHDAPAAQVTQAEAEPGQWQVTSGELSIAIQQMGQEVSGQFANWTANITYDETPDAEGKHGAVEVSIDTGSLSLGSVTDQATGPDFLASGSFPTATFAAVLRQKEDRLVTDGILTIRSIEVPLSFPVTLSIEGDTATASGETSVDRRAFGIGDSVSDEGSLAFDVVISFDLTATRAE</sequence>
<evidence type="ECO:0000256" key="3">
    <source>
        <dbReference type="ARBA" id="ARBA00022448"/>
    </source>
</evidence>
<feature type="transmembrane region" description="Helical" evidence="13">
    <location>
        <begin position="104"/>
        <end position="122"/>
    </location>
</feature>
<accession>A0A348W866</accession>
<evidence type="ECO:0000256" key="6">
    <source>
        <dbReference type="ARBA" id="ARBA00022692"/>
    </source>
</evidence>
<dbReference type="SMART" id="SM00867">
    <property type="entry name" value="YceI"/>
    <property type="match status" value="1"/>
</dbReference>
<name>A0A348W866_9RHOB</name>
<dbReference type="PANTHER" id="PTHR30529:SF1">
    <property type="entry name" value="CYTOCHROME B561 HOMOLOG 2"/>
    <property type="match status" value="1"/>
</dbReference>
<keyword evidence="4" id="KW-1003">Cell membrane</keyword>
<dbReference type="AlphaFoldDB" id="A0A348W866"/>
<dbReference type="Pfam" id="PF04264">
    <property type="entry name" value="YceI"/>
    <property type="match status" value="1"/>
</dbReference>
<comment type="subcellular location">
    <subcellularLocation>
        <location evidence="2">Cell membrane</location>
        <topology evidence="2">Multi-pass membrane protein</topology>
    </subcellularLocation>
</comment>
<protein>
    <submittedName>
        <fullName evidence="15">Cytochrome</fullName>
    </submittedName>
</protein>
<dbReference type="InterPro" id="IPR011577">
    <property type="entry name" value="Cyt_b561_bac/Ni-Hgenase"/>
</dbReference>
<comment type="caution">
    <text evidence="15">The sequence shown here is derived from an EMBL/GenBank/DDBJ whole genome shotgun (WGS) entry which is preliminary data.</text>
</comment>
<dbReference type="GO" id="GO:0009055">
    <property type="term" value="F:electron transfer activity"/>
    <property type="evidence" value="ECO:0007669"/>
    <property type="project" value="InterPro"/>
</dbReference>
<dbReference type="SUPFAM" id="SSF101874">
    <property type="entry name" value="YceI-like"/>
    <property type="match status" value="1"/>
</dbReference>
<evidence type="ECO:0000256" key="9">
    <source>
        <dbReference type="ARBA" id="ARBA00022989"/>
    </source>
</evidence>
<dbReference type="InterPro" id="IPR036761">
    <property type="entry name" value="TTHA0802/YceI-like_sf"/>
</dbReference>
<dbReference type="SUPFAM" id="SSF81342">
    <property type="entry name" value="Transmembrane di-heme cytochromes"/>
    <property type="match status" value="1"/>
</dbReference>
<evidence type="ECO:0000256" key="5">
    <source>
        <dbReference type="ARBA" id="ARBA00022617"/>
    </source>
</evidence>
<comment type="similarity">
    <text evidence="12">Belongs to the cytochrome b561 family.</text>
</comment>
<keyword evidence="11 13" id="KW-0472">Membrane</keyword>
<keyword evidence="6 13" id="KW-0812">Transmembrane</keyword>
<dbReference type="EMBL" id="DMVW01000029">
    <property type="protein sequence ID" value="HAR50728.1"/>
    <property type="molecule type" value="Genomic_DNA"/>
</dbReference>
<dbReference type="Gene3D" id="1.20.950.20">
    <property type="entry name" value="Transmembrane di-heme cytochromes, Chain C"/>
    <property type="match status" value="1"/>
</dbReference>
<evidence type="ECO:0000256" key="12">
    <source>
        <dbReference type="ARBA" id="ARBA00037975"/>
    </source>
</evidence>
<evidence type="ECO:0000313" key="16">
    <source>
        <dbReference type="Proteomes" id="UP000264719"/>
    </source>
</evidence>
<feature type="transmembrane region" description="Helical" evidence="13">
    <location>
        <begin position="59"/>
        <end position="83"/>
    </location>
</feature>
<organism evidence="15 16">
    <name type="scientific">Roseovarius nubinhibens</name>
    <dbReference type="NCBI Taxonomy" id="314263"/>
    <lineage>
        <taxon>Bacteria</taxon>
        <taxon>Pseudomonadati</taxon>
        <taxon>Pseudomonadota</taxon>
        <taxon>Alphaproteobacteria</taxon>
        <taxon>Rhodobacterales</taxon>
        <taxon>Roseobacteraceae</taxon>
        <taxon>Roseovarius</taxon>
    </lineage>
</organism>
<keyword evidence="7" id="KW-0479">Metal-binding</keyword>
<dbReference type="GO" id="GO:0005886">
    <property type="term" value="C:plasma membrane"/>
    <property type="evidence" value="ECO:0007669"/>
    <property type="project" value="UniProtKB-SubCell"/>
</dbReference>
<evidence type="ECO:0000256" key="10">
    <source>
        <dbReference type="ARBA" id="ARBA00023004"/>
    </source>
</evidence>
<proteinExistence type="inferred from homology"/>
<comment type="cofactor">
    <cofactor evidence="1">
        <name>heme b</name>
        <dbReference type="ChEBI" id="CHEBI:60344"/>
    </cofactor>
</comment>
<dbReference type="GO" id="GO:0046872">
    <property type="term" value="F:metal ion binding"/>
    <property type="evidence" value="ECO:0007669"/>
    <property type="project" value="UniProtKB-KW"/>
</dbReference>
<keyword evidence="10" id="KW-0408">Iron</keyword>
<evidence type="ECO:0000256" key="1">
    <source>
        <dbReference type="ARBA" id="ARBA00001970"/>
    </source>
</evidence>
<feature type="transmembrane region" description="Helical" evidence="13">
    <location>
        <begin position="20"/>
        <end position="39"/>
    </location>
</feature>
<feature type="domain" description="Lipid/polyisoprenoid-binding YceI-like" evidence="14">
    <location>
        <begin position="251"/>
        <end position="407"/>
    </location>
</feature>
<evidence type="ECO:0000259" key="14">
    <source>
        <dbReference type="SMART" id="SM00867"/>
    </source>
</evidence>
<evidence type="ECO:0000313" key="15">
    <source>
        <dbReference type="EMBL" id="HAR50728.1"/>
    </source>
</evidence>
<feature type="transmembrane region" description="Helical" evidence="13">
    <location>
        <begin position="160"/>
        <end position="181"/>
    </location>
</feature>
<keyword evidence="8" id="KW-0249">Electron transport</keyword>
<dbReference type="Pfam" id="PF01292">
    <property type="entry name" value="Ni_hydr_CYTB"/>
    <property type="match status" value="1"/>
</dbReference>
<evidence type="ECO:0000256" key="8">
    <source>
        <dbReference type="ARBA" id="ARBA00022982"/>
    </source>
</evidence>
<dbReference type="PANTHER" id="PTHR30529">
    <property type="entry name" value="CYTOCHROME B561"/>
    <property type="match status" value="1"/>
</dbReference>